<sequence>MLTILYFHYRVYEDEVQSSGIFLVVRGHYKGQQVGKVVQVYRKKFVIYIERIQREKANSANVYVGIDPSKKYVEVPIFSDRTKPSSTKACNTSLTACTTMFFSFGAIFSSSFSVKNSFFSDAAMKQFLLHLDETSALGRKFIIQDLDEKHLFISADILETLQAKVDDLMDQISFPLAEKGV</sequence>
<dbReference type="SMART" id="SM01395">
    <property type="entry name" value="Tbf5"/>
    <property type="match status" value="1"/>
</dbReference>
<dbReference type="CDD" id="cd06089">
    <property type="entry name" value="KOW_RPL26"/>
    <property type="match status" value="1"/>
</dbReference>
<dbReference type="PANTHER" id="PTHR11143">
    <property type="entry name" value="60S RIBOSOMAL PROTEIN L26 FAMILY MEMBER"/>
    <property type="match status" value="1"/>
</dbReference>
<evidence type="ECO:0000256" key="7">
    <source>
        <dbReference type="ARBA" id="ARBA00023163"/>
    </source>
</evidence>
<evidence type="ECO:0000313" key="12">
    <source>
        <dbReference type="EMBL" id="KYN13682.1"/>
    </source>
</evidence>
<dbReference type="Gene3D" id="2.30.30.30">
    <property type="match status" value="1"/>
</dbReference>
<dbReference type="FunFam" id="3.30.70.1220:FF:000001">
    <property type="entry name" value="General transcription factor IIH subunit 5"/>
    <property type="match status" value="1"/>
</dbReference>
<dbReference type="InterPro" id="IPR008991">
    <property type="entry name" value="Translation_prot_SH3-like_sf"/>
</dbReference>
<dbReference type="EMBL" id="KQ980745">
    <property type="protein sequence ID" value="KYN13682.1"/>
    <property type="molecule type" value="Genomic_DNA"/>
</dbReference>
<dbReference type="GO" id="GO:0000439">
    <property type="term" value="C:transcription factor TFIIH core complex"/>
    <property type="evidence" value="ECO:0007669"/>
    <property type="project" value="UniProtKB-UniRule"/>
</dbReference>
<evidence type="ECO:0000256" key="3">
    <source>
        <dbReference type="ARBA" id="ARBA00010618"/>
    </source>
</evidence>
<dbReference type="Gene3D" id="3.30.70.1220">
    <property type="entry name" value="TFB5-like"/>
    <property type="match status" value="1"/>
</dbReference>
<comment type="similarity">
    <text evidence="2 11">Belongs to the TFB5 family.</text>
</comment>
<dbReference type="GO" id="GO:0006412">
    <property type="term" value="P:translation"/>
    <property type="evidence" value="ECO:0007669"/>
    <property type="project" value="InterPro"/>
</dbReference>
<dbReference type="InterPro" id="IPR014722">
    <property type="entry name" value="Rib_uL2_dom2"/>
</dbReference>
<accession>A0A151IZ41</accession>
<comment type="similarity">
    <text evidence="3">Belongs to the universal ribosomal protein uL24 family.</text>
</comment>
<dbReference type="Proteomes" id="UP000078492">
    <property type="component" value="Unassembled WGS sequence"/>
</dbReference>
<dbReference type="GO" id="GO:0003723">
    <property type="term" value="F:RNA binding"/>
    <property type="evidence" value="ECO:0007669"/>
    <property type="project" value="InterPro"/>
</dbReference>
<dbReference type="STRING" id="471704.A0A151IZ41"/>
<keyword evidence="10" id="KW-0687">Ribonucleoprotein</keyword>
<evidence type="ECO:0000313" key="13">
    <source>
        <dbReference type="Proteomes" id="UP000078492"/>
    </source>
</evidence>
<gene>
    <name evidence="12" type="ORF">ALC57_14146</name>
</gene>
<keyword evidence="8 11" id="KW-0234">DNA repair</keyword>
<name>A0A151IZ41_9HYME</name>
<dbReference type="Pfam" id="PF06331">
    <property type="entry name" value="Tfb5"/>
    <property type="match status" value="1"/>
</dbReference>
<dbReference type="GO" id="GO:0006289">
    <property type="term" value="P:nucleotide-excision repair"/>
    <property type="evidence" value="ECO:0007669"/>
    <property type="project" value="InterPro"/>
</dbReference>
<dbReference type="GO" id="GO:0015934">
    <property type="term" value="C:large ribosomal subunit"/>
    <property type="evidence" value="ECO:0007669"/>
    <property type="project" value="InterPro"/>
</dbReference>
<keyword evidence="13" id="KW-1185">Reference proteome</keyword>
<evidence type="ECO:0000256" key="9">
    <source>
        <dbReference type="ARBA" id="ARBA00023242"/>
    </source>
</evidence>
<protein>
    <recommendedName>
        <fullName evidence="11">General transcription and DNA repair factor IIH subunit TFB5</fullName>
    </recommendedName>
</protein>
<dbReference type="SUPFAM" id="SSF50104">
    <property type="entry name" value="Translation proteins SH3-like domain"/>
    <property type="match status" value="1"/>
</dbReference>
<dbReference type="GO" id="GO:0003735">
    <property type="term" value="F:structural constituent of ribosome"/>
    <property type="evidence" value="ECO:0007669"/>
    <property type="project" value="InterPro"/>
</dbReference>
<evidence type="ECO:0000256" key="11">
    <source>
        <dbReference type="RuleBase" id="RU368032"/>
    </source>
</evidence>
<evidence type="ECO:0000256" key="5">
    <source>
        <dbReference type="ARBA" id="ARBA00022980"/>
    </source>
</evidence>
<comment type="subcellular location">
    <subcellularLocation>
        <location evidence="1 11">Nucleus</location>
    </subcellularLocation>
</comment>
<dbReference type="InterPro" id="IPR009400">
    <property type="entry name" value="TFIIH_TTDA/Tfb5"/>
</dbReference>
<keyword evidence="9 11" id="KW-0539">Nucleus</keyword>
<evidence type="ECO:0000256" key="10">
    <source>
        <dbReference type="ARBA" id="ARBA00023274"/>
    </source>
</evidence>
<evidence type="ECO:0000256" key="6">
    <source>
        <dbReference type="ARBA" id="ARBA00023015"/>
    </source>
</evidence>
<evidence type="ECO:0000256" key="1">
    <source>
        <dbReference type="ARBA" id="ARBA00004123"/>
    </source>
</evidence>
<evidence type="ECO:0000256" key="8">
    <source>
        <dbReference type="ARBA" id="ARBA00023204"/>
    </source>
</evidence>
<proteinExistence type="inferred from homology"/>
<keyword evidence="4 11" id="KW-0227">DNA damage</keyword>
<organism evidence="12 13">
    <name type="scientific">Trachymyrmex cornetzi</name>
    <dbReference type="NCBI Taxonomy" id="471704"/>
    <lineage>
        <taxon>Eukaryota</taxon>
        <taxon>Metazoa</taxon>
        <taxon>Ecdysozoa</taxon>
        <taxon>Arthropoda</taxon>
        <taxon>Hexapoda</taxon>
        <taxon>Insecta</taxon>
        <taxon>Pterygota</taxon>
        <taxon>Neoptera</taxon>
        <taxon>Endopterygota</taxon>
        <taxon>Hymenoptera</taxon>
        <taxon>Apocrita</taxon>
        <taxon>Aculeata</taxon>
        <taxon>Formicoidea</taxon>
        <taxon>Formicidae</taxon>
        <taxon>Myrmicinae</taxon>
        <taxon>Trachymyrmex</taxon>
    </lineage>
</organism>
<comment type="subunit">
    <text evidence="11">Component of the 7-subunit TFIIH core complex.</text>
</comment>
<evidence type="ECO:0000256" key="4">
    <source>
        <dbReference type="ARBA" id="ARBA00022763"/>
    </source>
</evidence>
<dbReference type="AlphaFoldDB" id="A0A151IZ41"/>
<dbReference type="SUPFAM" id="SSF142897">
    <property type="entry name" value="TFB5-like"/>
    <property type="match status" value="1"/>
</dbReference>
<comment type="function">
    <text evidence="11">In NER, TFIIH acts by opening DNA around the lesion to allow the excision of the damaged oligonucleotide and its replacement by a new DNA fragment. In transcription, TFIIH has an essential role in transcription initiation. When the pre-initiation complex (PIC) has been established, TFIIH is required for promoter opening and promoter escape.</text>
</comment>
<dbReference type="GO" id="GO:0006367">
    <property type="term" value="P:transcription initiation at RNA polymerase II promoter"/>
    <property type="evidence" value="ECO:0007669"/>
    <property type="project" value="UniProtKB-UniRule"/>
</dbReference>
<keyword evidence="7 11" id="KW-0804">Transcription</keyword>
<dbReference type="InterPro" id="IPR005756">
    <property type="entry name" value="Ribosomal_uL24_euk/arc"/>
</dbReference>
<keyword evidence="6 11" id="KW-0805">Transcription regulation</keyword>
<dbReference type="InterPro" id="IPR041988">
    <property type="entry name" value="Ribosomal_uL24_KOW"/>
</dbReference>
<reference evidence="12 13" key="1">
    <citation type="submission" date="2015-09" db="EMBL/GenBank/DDBJ databases">
        <title>Trachymyrmex cornetzi WGS genome.</title>
        <authorList>
            <person name="Nygaard S."/>
            <person name="Hu H."/>
            <person name="Boomsma J."/>
            <person name="Zhang G."/>
        </authorList>
    </citation>
    <scope>NUCLEOTIDE SEQUENCE [LARGE SCALE GENOMIC DNA]</scope>
    <source>
        <strain evidence="12">Tcor2-1</strain>
        <tissue evidence="12">Whole body</tissue>
    </source>
</reference>
<dbReference type="InterPro" id="IPR035935">
    <property type="entry name" value="TFB5-like_sf"/>
</dbReference>
<keyword evidence="5 12" id="KW-0689">Ribosomal protein</keyword>
<evidence type="ECO:0000256" key="2">
    <source>
        <dbReference type="ARBA" id="ARBA00007470"/>
    </source>
</evidence>